<feature type="domain" description="DUF7908" evidence="3">
    <location>
        <begin position="108"/>
        <end position="235"/>
    </location>
</feature>
<feature type="compositionally biased region" description="Polar residues" evidence="1">
    <location>
        <begin position="249"/>
        <end position="260"/>
    </location>
</feature>
<feature type="compositionally biased region" description="Polar residues" evidence="1">
    <location>
        <begin position="288"/>
        <end position="307"/>
    </location>
</feature>
<feature type="region of interest" description="Disordered" evidence="1">
    <location>
        <begin position="242"/>
        <end position="435"/>
    </location>
</feature>
<protein>
    <recommendedName>
        <fullName evidence="3">DUF7908 domain-containing protein</fullName>
    </recommendedName>
</protein>
<feature type="compositionally biased region" description="Low complexity" evidence="1">
    <location>
        <begin position="353"/>
        <end position="435"/>
    </location>
</feature>
<evidence type="ECO:0000256" key="2">
    <source>
        <dbReference type="SAM" id="SignalP"/>
    </source>
</evidence>
<dbReference type="AlphaFoldDB" id="A0A8J2NB44"/>
<dbReference type="Proteomes" id="UP000693738">
    <property type="component" value="Unassembled WGS sequence"/>
</dbReference>
<feature type="chain" id="PRO_5035150225" description="DUF7908 domain-containing protein" evidence="2">
    <location>
        <begin position="23"/>
        <end position="628"/>
    </location>
</feature>
<sequence>MKRQSTVFGLLSCIAKLTVASAKFGDVEYGDQVPGTYCVTYLSTYLVPISIGTELTDPSQNSTEVEQTASSTIDQPGRFSSDIISDLLTTLQPSSVPASQSTSVDFIPTGQRIILAITPSEDTRKRDLGGFVGTSDSDDCTFATVFTLGNGRLFDRGVPISYLGEDFQSLQSLSVPASDDITTTFSSDGGVLRFVNPGLPGGEASFCQTSSDNQVYLTFTSQPQGCVPVRLTVYGAERCIDGRIDGKPSDSTQASEQPVTQKPRPPLPDPTDEGPEFPTMTIDPTRPLTFSNSTSRQTTAERPTFTSGIFLPSLPPERSEEPMSNEPSSDEPSSVGVETSVAESTTSAPPGESSSSIDILPSSSTFTTTVTTGDASSSTELEIPSSTLPSSTLVTSTGDSESSLMETSDSSAPVTTSFETTTEDPTTTTQLETTTTTEEAIIITNRAVNGRFAKRHSNSEDGVMGFETEGSVAHRNGECFNDDSSSDDGCVTLEVASDRKRGMGSFAGISQQLLLGPRGTLLYTVQFYYSVIGVQGSESCTLDAYLGDQQVCSERLSTSDSLSNSWHRVLTTARADSHSTDFSITMSCIGSGEAMVYVDSVFISNQVTPDNIDNHHLVFEDMHGPPQY</sequence>
<evidence type="ECO:0000313" key="4">
    <source>
        <dbReference type="EMBL" id="CAG7557407.1"/>
    </source>
</evidence>
<accession>A0A8J2NB44</accession>
<evidence type="ECO:0000256" key="1">
    <source>
        <dbReference type="SAM" id="MobiDB-lite"/>
    </source>
</evidence>
<gene>
    <name evidence="4" type="ORF">FEQUK3_LOCUS3100</name>
</gene>
<dbReference type="EMBL" id="CAJSTJ010000119">
    <property type="protein sequence ID" value="CAG7557407.1"/>
    <property type="molecule type" value="Genomic_DNA"/>
</dbReference>
<dbReference type="Pfam" id="PF25485">
    <property type="entry name" value="DUF7908"/>
    <property type="match status" value="1"/>
</dbReference>
<proteinExistence type="predicted"/>
<evidence type="ECO:0000259" key="3">
    <source>
        <dbReference type="Pfam" id="PF25485"/>
    </source>
</evidence>
<organism evidence="4 5">
    <name type="scientific">Fusarium equiseti</name>
    <name type="common">Fusarium scirpi</name>
    <dbReference type="NCBI Taxonomy" id="61235"/>
    <lineage>
        <taxon>Eukaryota</taxon>
        <taxon>Fungi</taxon>
        <taxon>Dikarya</taxon>
        <taxon>Ascomycota</taxon>
        <taxon>Pezizomycotina</taxon>
        <taxon>Sordariomycetes</taxon>
        <taxon>Hypocreomycetidae</taxon>
        <taxon>Hypocreales</taxon>
        <taxon>Nectriaceae</taxon>
        <taxon>Fusarium</taxon>
        <taxon>Fusarium incarnatum-equiseti species complex</taxon>
    </lineage>
</organism>
<name>A0A8J2NB44_FUSEQ</name>
<keyword evidence="2" id="KW-0732">Signal</keyword>
<evidence type="ECO:0000313" key="5">
    <source>
        <dbReference type="Proteomes" id="UP000693738"/>
    </source>
</evidence>
<comment type="caution">
    <text evidence="4">The sequence shown here is derived from an EMBL/GenBank/DDBJ whole genome shotgun (WGS) entry which is preliminary data.</text>
</comment>
<reference evidence="4" key="1">
    <citation type="submission" date="2021-05" db="EMBL/GenBank/DDBJ databases">
        <authorList>
            <person name="Khan N."/>
        </authorList>
    </citation>
    <scope>NUCLEOTIDE SEQUENCE</scope>
</reference>
<dbReference type="InterPro" id="IPR057230">
    <property type="entry name" value="DUF7908"/>
</dbReference>
<feature type="signal peptide" evidence="2">
    <location>
        <begin position="1"/>
        <end position="22"/>
    </location>
</feature>